<proteinExistence type="predicted"/>
<keyword evidence="1" id="KW-0732">Signal</keyword>
<dbReference type="NCBIfam" id="TIGR04529">
    <property type="entry name" value="MTB_hemophore"/>
    <property type="match status" value="1"/>
</dbReference>
<dbReference type="GO" id="GO:0020037">
    <property type="term" value="F:heme binding"/>
    <property type="evidence" value="ECO:0007669"/>
    <property type="project" value="InterPro"/>
</dbReference>
<feature type="signal peptide" evidence="1">
    <location>
        <begin position="1"/>
        <end position="24"/>
    </location>
</feature>
<dbReference type="Proteomes" id="UP000093943">
    <property type="component" value="Unassembled WGS sequence"/>
</dbReference>
<comment type="caution">
    <text evidence="2">The sequence shown here is derived from an EMBL/GenBank/DDBJ whole genome shotgun (WGS) entry which is preliminary data.</text>
</comment>
<organism evidence="2 3">
    <name type="scientific">Mycolicibacter sinensis (strain JDM601)</name>
    <name type="common">Mycobacterium sinense</name>
    <dbReference type="NCBI Taxonomy" id="875328"/>
    <lineage>
        <taxon>Bacteria</taxon>
        <taxon>Bacillati</taxon>
        <taxon>Actinomycetota</taxon>
        <taxon>Actinomycetes</taxon>
        <taxon>Mycobacteriales</taxon>
        <taxon>Mycobacteriaceae</taxon>
        <taxon>Mycolicibacter</taxon>
    </lineage>
</organism>
<sequence>MATLSLTRIAVAAGSLALSLSAGAGLASADPDLGPIINTTCNYSQVNAALNAENPAAAAEFNASPIAQTWLRSFLSSPPDKRQRIATQIQAMPEAQQYIGTITSIANSCNNY</sequence>
<dbReference type="RefSeq" id="WP_064922029.1">
    <property type="nucleotide sequence ID" value="NZ_LZJK01000083.1"/>
</dbReference>
<dbReference type="OrthoDB" id="4563701at2"/>
<evidence type="ECO:0008006" key="4">
    <source>
        <dbReference type="Google" id="ProtNLM"/>
    </source>
</evidence>
<name>A0A1A2XWW9_MYCSD</name>
<dbReference type="InterPro" id="IPR032407">
    <property type="entry name" value="MHB"/>
</dbReference>
<evidence type="ECO:0000313" key="2">
    <source>
        <dbReference type="EMBL" id="OBI29577.1"/>
    </source>
</evidence>
<protein>
    <recommendedName>
        <fullName evidence="4">Hemophore-related protein</fullName>
    </recommendedName>
</protein>
<evidence type="ECO:0000256" key="1">
    <source>
        <dbReference type="SAM" id="SignalP"/>
    </source>
</evidence>
<dbReference type="InterPro" id="IPR016572">
    <property type="entry name" value="UCP010611"/>
</dbReference>
<reference evidence="3" key="1">
    <citation type="submission" date="2016-06" db="EMBL/GenBank/DDBJ databases">
        <authorList>
            <person name="Sutton G."/>
            <person name="Brinkac L."/>
            <person name="Sanka R."/>
            <person name="Adams M."/>
            <person name="Lau E."/>
            <person name="Sam S."/>
            <person name="Sreng N."/>
            <person name="Him V."/>
            <person name="Kerleguer A."/>
            <person name="Cheng S."/>
        </authorList>
    </citation>
    <scope>NUCLEOTIDE SEQUENCE [LARGE SCALE GENOMIC DNA]</scope>
    <source>
        <strain evidence="3">E1876</strain>
    </source>
</reference>
<accession>A0A1A2XWW9</accession>
<feature type="chain" id="PRO_5038748202" description="Hemophore-related protein" evidence="1">
    <location>
        <begin position="25"/>
        <end position="112"/>
    </location>
</feature>
<dbReference type="PIRSF" id="PIRSF010611">
    <property type="entry name" value="UCP010611"/>
    <property type="match status" value="1"/>
</dbReference>
<gene>
    <name evidence="2" type="ORF">A5710_21605</name>
</gene>
<dbReference type="AlphaFoldDB" id="A0A1A2XWW9"/>
<dbReference type="EMBL" id="LZKG01000085">
    <property type="protein sequence ID" value="OBI29577.1"/>
    <property type="molecule type" value="Genomic_DNA"/>
</dbReference>
<evidence type="ECO:0000313" key="3">
    <source>
        <dbReference type="Proteomes" id="UP000093943"/>
    </source>
</evidence>